<keyword evidence="7" id="KW-1185">Reference proteome</keyword>
<name>A0ABN2G3P9_9MICO</name>
<dbReference type="Proteomes" id="UP001500596">
    <property type="component" value="Unassembled WGS sequence"/>
</dbReference>
<keyword evidence="2" id="KW-0805">Transcription regulation</keyword>
<dbReference type="Pfam" id="PF03466">
    <property type="entry name" value="LysR_substrate"/>
    <property type="match status" value="1"/>
</dbReference>
<evidence type="ECO:0000256" key="3">
    <source>
        <dbReference type="ARBA" id="ARBA00023125"/>
    </source>
</evidence>
<dbReference type="Gene3D" id="1.10.10.10">
    <property type="entry name" value="Winged helix-like DNA-binding domain superfamily/Winged helix DNA-binding domain"/>
    <property type="match status" value="1"/>
</dbReference>
<dbReference type="InterPro" id="IPR036390">
    <property type="entry name" value="WH_DNA-bd_sf"/>
</dbReference>
<feature type="domain" description="HTH lysR-type" evidence="5">
    <location>
        <begin position="4"/>
        <end position="61"/>
    </location>
</feature>
<dbReference type="SUPFAM" id="SSF46785">
    <property type="entry name" value="Winged helix' DNA-binding domain"/>
    <property type="match status" value="1"/>
</dbReference>
<comment type="similarity">
    <text evidence="1">Belongs to the LysR transcriptional regulatory family.</text>
</comment>
<dbReference type="EMBL" id="BAAAPK010000001">
    <property type="protein sequence ID" value="GAA1664448.1"/>
    <property type="molecule type" value="Genomic_DNA"/>
</dbReference>
<protein>
    <submittedName>
        <fullName evidence="6">LysR family transcriptional regulator</fullName>
    </submittedName>
</protein>
<dbReference type="Gene3D" id="3.40.190.10">
    <property type="entry name" value="Periplasmic binding protein-like II"/>
    <property type="match status" value="2"/>
</dbReference>
<evidence type="ECO:0000256" key="2">
    <source>
        <dbReference type="ARBA" id="ARBA00023015"/>
    </source>
</evidence>
<dbReference type="SUPFAM" id="SSF53850">
    <property type="entry name" value="Periplasmic binding protein-like II"/>
    <property type="match status" value="1"/>
</dbReference>
<dbReference type="PROSITE" id="PS50931">
    <property type="entry name" value="HTH_LYSR"/>
    <property type="match status" value="1"/>
</dbReference>
<organism evidence="6 7">
    <name type="scientific">Microbacterium lacus</name>
    <dbReference type="NCBI Taxonomy" id="415217"/>
    <lineage>
        <taxon>Bacteria</taxon>
        <taxon>Bacillati</taxon>
        <taxon>Actinomycetota</taxon>
        <taxon>Actinomycetes</taxon>
        <taxon>Micrococcales</taxon>
        <taxon>Microbacteriaceae</taxon>
        <taxon>Microbacterium</taxon>
    </lineage>
</organism>
<dbReference type="PRINTS" id="PR00039">
    <property type="entry name" value="HTHLYSR"/>
</dbReference>
<dbReference type="InterPro" id="IPR005119">
    <property type="entry name" value="LysR_subst-bd"/>
</dbReference>
<sequence length="292" mass="31126">MRHTSLDALATFIAVARAGSVTGGSDEIGLTQSTVSAQVQALERELGYPLFERSSRGVSLTHRGRALLARVGGAVDAAAQAAAEATGLATSEHTVFLGGPAELLSLVVLPRFHEWAPREVDIRVEFGQTTGLLAKLESGELDLVVSTTQPRLRGVEFAPVGDEHFVLVVAPELAGQFRTDPDGLPIVAYDEHLPIIRRYWRSVFDRRPAPSRVPVTVPDLRAVADLAAAGVGMTVLPTYLAAPYLATGRLLDPLALEDPPLNTIYLAKRRARAGRAPAVEAVAARLAALLRP</sequence>
<reference evidence="6 7" key="1">
    <citation type="journal article" date="2019" name="Int. J. Syst. Evol. Microbiol.">
        <title>The Global Catalogue of Microorganisms (GCM) 10K type strain sequencing project: providing services to taxonomists for standard genome sequencing and annotation.</title>
        <authorList>
            <consortium name="The Broad Institute Genomics Platform"/>
            <consortium name="The Broad Institute Genome Sequencing Center for Infectious Disease"/>
            <person name="Wu L."/>
            <person name="Ma J."/>
        </authorList>
    </citation>
    <scope>NUCLEOTIDE SEQUENCE [LARGE SCALE GENOMIC DNA]</scope>
    <source>
        <strain evidence="6 7">JCM 15575</strain>
    </source>
</reference>
<dbReference type="InterPro" id="IPR000847">
    <property type="entry name" value="LysR_HTH_N"/>
</dbReference>
<evidence type="ECO:0000313" key="6">
    <source>
        <dbReference type="EMBL" id="GAA1664448.1"/>
    </source>
</evidence>
<dbReference type="PANTHER" id="PTHR30126:SF39">
    <property type="entry name" value="HTH-TYPE TRANSCRIPTIONAL REGULATOR CYSL"/>
    <property type="match status" value="1"/>
</dbReference>
<dbReference type="Pfam" id="PF00126">
    <property type="entry name" value="HTH_1"/>
    <property type="match status" value="1"/>
</dbReference>
<gene>
    <name evidence="6" type="ORF">GCM10009807_05820</name>
</gene>
<comment type="caution">
    <text evidence="6">The sequence shown here is derived from an EMBL/GenBank/DDBJ whole genome shotgun (WGS) entry which is preliminary data.</text>
</comment>
<dbReference type="InterPro" id="IPR036388">
    <property type="entry name" value="WH-like_DNA-bd_sf"/>
</dbReference>
<dbReference type="RefSeq" id="WP_344051427.1">
    <property type="nucleotide sequence ID" value="NZ_BAAAPK010000001.1"/>
</dbReference>
<dbReference type="PANTHER" id="PTHR30126">
    <property type="entry name" value="HTH-TYPE TRANSCRIPTIONAL REGULATOR"/>
    <property type="match status" value="1"/>
</dbReference>
<proteinExistence type="inferred from homology"/>
<keyword evidence="4" id="KW-0804">Transcription</keyword>
<evidence type="ECO:0000259" key="5">
    <source>
        <dbReference type="PROSITE" id="PS50931"/>
    </source>
</evidence>
<evidence type="ECO:0000256" key="4">
    <source>
        <dbReference type="ARBA" id="ARBA00023163"/>
    </source>
</evidence>
<accession>A0ABN2G3P9</accession>
<evidence type="ECO:0000313" key="7">
    <source>
        <dbReference type="Proteomes" id="UP001500596"/>
    </source>
</evidence>
<keyword evidence="3" id="KW-0238">DNA-binding</keyword>
<dbReference type="CDD" id="cd05466">
    <property type="entry name" value="PBP2_LTTR_substrate"/>
    <property type="match status" value="1"/>
</dbReference>
<evidence type="ECO:0000256" key="1">
    <source>
        <dbReference type="ARBA" id="ARBA00009437"/>
    </source>
</evidence>